<dbReference type="EMBL" id="CM029042">
    <property type="protein sequence ID" value="KAG2617510.1"/>
    <property type="molecule type" value="Genomic_DNA"/>
</dbReference>
<accession>A0A8T0U3J8</accession>
<evidence type="ECO:0000256" key="1">
    <source>
        <dbReference type="SAM" id="MobiDB-lite"/>
    </source>
</evidence>
<sequence>MAAVPEPGRQNDGGGTSAGGDRCEPREQRDGGGLESKSGSCMPPRSNFKAEHPGARKEGCRQRARIAFAGPAAIVARSIGGRTRTPPQSAVGPPATNLVTCPRARARRPTASARGVAPAARIHSDERQGRHLSLISDGSPPVVAVQVEGISSPTPMQRPSEGVAHLAERDLSGPQLRGVRGVAARSRRLGTGSVMLASTTHRGRGWVREVGPVKAARTRVGEGEFERFDAAPAV</sequence>
<feature type="compositionally biased region" description="Basic and acidic residues" evidence="1">
    <location>
        <begin position="48"/>
        <end position="61"/>
    </location>
</feature>
<proteinExistence type="predicted"/>
<feature type="compositionally biased region" description="Basic and acidic residues" evidence="1">
    <location>
        <begin position="21"/>
        <end position="32"/>
    </location>
</feature>
<evidence type="ECO:0000313" key="3">
    <source>
        <dbReference type="Proteomes" id="UP000823388"/>
    </source>
</evidence>
<comment type="caution">
    <text evidence="2">The sequence shown here is derived from an EMBL/GenBank/DDBJ whole genome shotgun (WGS) entry which is preliminary data.</text>
</comment>
<feature type="region of interest" description="Disordered" evidence="1">
    <location>
        <begin position="1"/>
        <end position="61"/>
    </location>
</feature>
<protein>
    <submittedName>
        <fullName evidence="2">Uncharacterized protein</fullName>
    </submittedName>
</protein>
<organism evidence="2 3">
    <name type="scientific">Panicum virgatum</name>
    <name type="common">Blackwell switchgrass</name>
    <dbReference type="NCBI Taxonomy" id="38727"/>
    <lineage>
        <taxon>Eukaryota</taxon>
        <taxon>Viridiplantae</taxon>
        <taxon>Streptophyta</taxon>
        <taxon>Embryophyta</taxon>
        <taxon>Tracheophyta</taxon>
        <taxon>Spermatophyta</taxon>
        <taxon>Magnoliopsida</taxon>
        <taxon>Liliopsida</taxon>
        <taxon>Poales</taxon>
        <taxon>Poaceae</taxon>
        <taxon>PACMAD clade</taxon>
        <taxon>Panicoideae</taxon>
        <taxon>Panicodae</taxon>
        <taxon>Paniceae</taxon>
        <taxon>Panicinae</taxon>
        <taxon>Panicum</taxon>
        <taxon>Panicum sect. Hiantes</taxon>
    </lineage>
</organism>
<keyword evidence="3" id="KW-1185">Reference proteome</keyword>
<dbReference type="Proteomes" id="UP000823388">
    <property type="component" value="Chromosome 3N"/>
</dbReference>
<dbReference type="AlphaFoldDB" id="A0A8T0U3J8"/>
<name>A0A8T0U3J8_PANVG</name>
<evidence type="ECO:0000313" key="2">
    <source>
        <dbReference type="EMBL" id="KAG2617510.1"/>
    </source>
</evidence>
<reference evidence="2" key="1">
    <citation type="submission" date="2020-05" db="EMBL/GenBank/DDBJ databases">
        <title>WGS assembly of Panicum virgatum.</title>
        <authorList>
            <person name="Lovell J.T."/>
            <person name="Jenkins J."/>
            <person name="Shu S."/>
            <person name="Juenger T.E."/>
            <person name="Schmutz J."/>
        </authorList>
    </citation>
    <scope>NUCLEOTIDE SEQUENCE</scope>
    <source>
        <strain evidence="2">AP13</strain>
    </source>
</reference>
<gene>
    <name evidence="2" type="ORF">PVAP13_3NG181509</name>
</gene>